<dbReference type="InterPro" id="IPR012337">
    <property type="entry name" value="RNaseH-like_sf"/>
</dbReference>
<dbReference type="OrthoDB" id="9791657at2"/>
<dbReference type="InterPro" id="IPR036397">
    <property type="entry name" value="RNaseH_sf"/>
</dbReference>
<dbReference type="EMBL" id="VFOW01000001">
    <property type="protein sequence ID" value="TQL77582.1"/>
    <property type="molecule type" value="Genomic_DNA"/>
</dbReference>
<dbReference type="InterPro" id="IPR013520">
    <property type="entry name" value="Ribonucl_H"/>
</dbReference>
<dbReference type="InParanoid" id="A0A543AYC2"/>
<keyword evidence="3" id="KW-0269">Exonuclease</keyword>
<dbReference type="CDD" id="cd06127">
    <property type="entry name" value="DEDDh"/>
    <property type="match status" value="1"/>
</dbReference>
<dbReference type="AlphaFoldDB" id="A0A543AYC2"/>
<name>A0A543AYC2_9ACTN</name>
<sequence>MSWTTGPLMGFDTETTGVTAESDRIVTAAIVDGADISTWLIDPGVEIPTEAVAVHGITTHRAQTDGSSPELALPEIARTLTKAAEERIPVVVYRAGFDLTLLANELRRHGIEQVPWNRLYVIDPFVLDKRWDKWRKGKRTLTAVCEHYDVPLTQAHTAVADATAAVALARAIGNRYPKVAGMNLAELHAAQMGWHADDAASLEAYFRRQGRDESVDRRWPMRF</sequence>
<keyword evidence="1" id="KW-0540">Nuclease</keyword>
<dbReference type="Pfam" id="PF00929">
    <property type="entry name" value="RNase_T"/>
    <property type="match status" value="1"/>
</dbReference>
<dbReference type="GO" id="GO:0005829">
    <property type="term" value="C:cytosol"/>
    <property type="evidence" value="ECO:0007669"/>
    <property type="project" value="TreeGrafter"/>
</dbReference>
<dbReference type="GO" id="GO:0008408">
    <property type="term" value="F:3'-5' exonuclease activity"/>
    <property type="evidence" value="ECO:0007669"/>
    <property type="project" value="TreeGrafter"/>
</dbReference>
<evidence type="ECO:0000259" key="4">
    <source>
        <dbReference type="SMART" id="SM00479"/>
    </source>
</evidence>
<dbReference type="SMART" id="SM00479">
    <property type="entry name" value="EXOIII"/>
    <property type="match status" value="1"/>
</dbReference>
<accession>A0A543AYC2</accession>
<reference evidence="5 6" key="1">
    <citation type="submission" date="2019-06" db="EMBL/GenBank/DDBJ databases">
        <title>Sequencing the genomes of 1000 actinobacteria strains.</title>
        <authorList>
            <person name="Klenk H.-P."/>
        </authorList>
    </citation>
    <scope>NUCLEOTIDE SEQUENCE [LARGE SCALE GENOMIC DNA]</scope>
    <source>
        <strain evidence="5 6">DSM 45928</strain>
    </source>
</reference>
<dbReference type="PANTHER" id="PTHR30231:SF4">
    <property type="entry name" value="PROTEIN NEN2"/>
    <property type="match status" value="1"/>
</dbReference>
<evidence type="ECO:0000256" key="3">
    <source>
        <dbReference type="ARBA" id="ARBA00022839"/>
    </source>
</evidence>
<dbReference type="RefSeq" id="WP_142040695.1">
    <property type="nucleotide sequence ID" value="NZ_JBHTGS010000001.1"/>
</dbReference>
<gene>
    <name evidence="5" type="ORF">FB566_3141</name>
</gene>
<dbReference type="GO" id="GO:0003676">
    <property type="term" value="F:nucleic acid binding"/>
    <property type="evidence" value="ECO:0007669"/>
    <property type="project" value="InterPro"/>
</dbReference>
<keyword evidence="2" id="KW-0378">Hydrolase</keyword>
<evidence type="ECO:0000256" key="1">
    <source>
        <dbReference type="ARBA" id="ARBA00022722"/>
    </source>
</evidence>
<dbReference type="PANTHER" id="PTHR30231">
    <property type="entry name" value="DNA POLYMERASE III SUBUNIT EPSILON"/>
    <property type="match status" value="1"/>
</dbReference>
<comment type="caution">
    <text evidence="5">The sequence shown here is derived from an EMBL/GenBank/DDBJ whole genome shotgun (WGS) entry which is preliminary data.</text>
</comment>
<evidence type="ECO:0000313" key="6">
    <source>
        <dbReference type="Proteomes" id="UP000317043"/>
    </source>
</evidence>
<evidence type="ECO:0000256" key="2">
    <source>
        <dbReference type="ARBA" id="ARBA00022801"/>
    </source>
</evidence>
<dbReference type="Gene3D" id="3.30.420.10">
    <property type="entry name" value="Ribonuclease H-like superfamily/Ribonuclease H"/>
    <property type="match status" value="1"/>
</dbReference>
<dbReference type="NCBIfam" id="NF005927">
    <property type="entry name" value="PRK07942.1"/>
    <property type="match status" value="1"/>
</dbReference>
<keyword evidence="6" id="KW-1185">Reference proteome</keyword>
<evidence type="ECO:0000313" key="5">
    <source>
        <dbReference type="EMBL" id="TQL77582.1"/>
    </source>
</evidence>
<organism evidence="5 6">
    <name type="scientific">Stackebrandtia endophytica</name>
    <dbReference type="NCBI Taxonomy" id="1496996"/>
    <lineage>
        <taxon>Bacteria</taxon>
        <taxon>Bacillati</taxon>
        <taxon>Actinomycetota</taxon>
        <taxon>Actinomycetes</taxon>
        <taxon>Glycomycetales</taxon>
        <taxon>Glycomycetaceae</taxon>
        <taxon>Stackebrandtia</taxon>
    </lineage>
</organism>
<feature type="domain" description="Exonuclease" evidence="4">
    <location>
        <begin position="7"/>
        <end position="178"/>
    </location>
</feature>
<dbReference type="Proteomes" id="UP000317043">
    <property type="component" value="Unassembled WGS sequence"/>
</dbReference>
<dbReference type="SUPFAM" id="SSF53098">
    <property type="entry name" value="Ribonuclease H-like"/>
    <property type="match status" value="1"/>
</dbReference>
<proteinExistence type="predicted"/>
<protein>
    <submittedName>
        <fullName evidence="5">DNA polymerase-3 subunit epsilon</fullName>
    </submittedName>
</protein>